<dbReference type="RefSeq" id="XP_060329804.1">
    <property type="nucleotide sequence ID" value="XM_060482383.1"/>
</dbReference>
<comment type="caution">
    <text evidence="2">The sequence shown here is derived from an EMBL/GenBank/DDBJ whole genome shotgun (WGS) entry which is preliminary data.</text>
</comment>
<keyword evidence="1" id="KW-0175">Coiled coil</keyword>
<evidence type="ECO:0000313" key="2">
    <source>
        <dbReference type="EMBL" id="KAK0457492.1"/>
    </source>
</evidence>
<dbReference type="GeneID" id="85365931"/>
<reference evidence="2" key="1">
    <citation type="submission" date="2023-06" db="EMBL/GenBank/DDBJ databases">
        <authorList>
            <consortium name="Lawrence Berkeley National Laboratory"/>
            <person name="Ahrendt S."/>
            <person name="Sahu N."/>
            <person name="Indic B."/>
            <person name="Wong-Bajracharya J."/>
            <person name="Merenyi Z."/>
            <person name="Ke H.-M."/>
            <person name="Monk M."/>
            <person name="Kocsube S."/>
            <person name="Drula E."/>
            <person name="Lipzen A."/>
            <person name="Balint B."/>
            <person name="Henrissat B."/>
            <person name="Andreopoulos B."/>
            <person name="Martin F.M."/>
            <person name="Harder C.B."/>
            <person name="Rigling D."/>
            <person name="Ford K.L."/>
            <person name="Foster G.D."/>
            <person name="Pangilinan J."/>
            <person name="Papanicolaou A."/>
            <person name="Barry K."/>
            <person name="LaButti K."/>
            <person name="Viragh M."/>
            <person name="Koriabine M."/>
            <person name="Yan M."/>
            <person name="Riley R."/>
            <person name="Champramary S."/>
            <person name="Plett K.L."/>
            <person name="Tsai I.J."/>
            <person name="Slot J."/>
            <person name="Sipos G."/>
            <person name="Plett J."/>
            <person name="Nagy L.G."/>
            <person name="Grigoriev I.V."/>
        </authorList>
    </citation>
    <scope>NUCLEOTIDE SEQUENCE</scope>
    <source>
        <strain evidence="2">CCBAS 213</strain>
    </source>
</reference>
<feature type="coiled-coil region" evidence="1">
    <location>
        <begin position="118"/>
        <end position="145"/>
    </location>
</feature>
<proteinExistence type="predicted"/>
<protein>
    <submittedName>
        <fullName evidence="2">Uncharacterized protein</fullName>
    </submittedName>
</protein>
<dbReference type="Proteomes" id="UP001175211">
    <property type="component" value="Unassembled WGS sequence"/>
</dbReference>
<evidence type="ECO:0000313" key="3">
    <source>
        <dbReference type="Proteomes" id="UP001175211"/>
    </source>
</evidence>
<gene>
    <name evidence="2" type="ORF">EV420DRAFT_497919</name>
</gene>
<dbReference type="EMBL" id="JAUEPS010000021">
    <property type="protein sequence ID" value="KAK0457492.1"/>
    <property type="molecule type" value="Genomic_DNA"/>
</dbReference>
<sequence>MNSQSDAFDDDDFTMNSASQDMRREMLGLGVGNEFATAFRGKVSLQSQPSLMSIDEGISLEEVQGDSSRGQPQTQIYGGLSPDQIATALFQNATNALANDESLFIGRIQSITPLPHQIVNLERRLRNVEERCVNMEAHLGIMERQIFELQNTVSAGLQDIRNDIRESMGLAKLDAYRIRHMKRMYASVYTTGKSNSRALRALKTKIGRTGESALVAPPCIIRRGGNRFSCRSGGC</sequence>
<dbReference type="AlphaFoldDB" id="A0AA39KAB4"/>
<accession>A0AA39KAB4</accession>
<keyword evidence="3" id="KW-1185">Reference proteome</keyword>
<evidence type="ECO:0000256" key="1">
    <source>
        <dbReference type="SAM" id="Coils"/>
    </source>
</evidence>
<organism evidence="2 3">
    <name type="scientific">Armillaria tabescens</name>
    <name type="common">Ringless honey mushroom</name>
    <name type="synonym">Agaricus tabescens</name>
    <dbReference type="NCBI Taxonomy" id="1929756"/>
    <lineage>
        <taxon>Eukaryota</taxon>
        <taxon>Fungi</taxon>
        <taxon>Dikarya</taxon>
        <taxon>Basidiomycota</taxon>
        <taxon>Agaricomycotina</taxon>
        <taxon>Agaricomycetes</taxon>
        <taxon>Agaricomycetidae</taxon>
        <taxon>Agaricales</taxon>
        <taxon>Marasmiineae</taxon>
        <taxon>Physalacriaceae</taxon>
        <taxon>Desarmillaria</taxon>
    </lineage>
</organism>
<name>A0AA39KAB4_ARMTA</name>